<dbReference type="EnsemblPlants" id="Zm00001eb363400_T002">
    <property type="protein sequence ID" value="Zm00001eb363400_P002"/>
    <property type="gene ID" value="Zm00001eb363400"/>
</dbReference>
<evidence type="ECO:0000313" key="1">
    <source>
        <dbReference type="EnsemblPlants" id="Zm00001eb363400_P002"/>
    </source>
</evidence>
<evidence type="ECO:0000313" key="2">
    <source>
        <dbReference type="Proteomes" id="UP000007305"/>
    </source>
</evidence>
<reference evidence="2" key="1">
    <citation type="journal article" date="2009" name="Science">
        <title>The B73 maize genome: complexity, diversity, and dynamics.</title>
        <authorList>
            <person name="Schnable P.S."/>
            <person name="Ware D."/>
            <person name="Fulton R.S."/>
            <person name="Stein J.C."/>
            <person name="Wei F."/>
            <person name="Pasternak S."/>
            <person name="Liang C."/>
            <person name="Zhang J."/>
            <person name="Fulton L."/>
            <person name="Graves T.A."/>
            <person name="Minx P."/>
            <person name="Reily A.D."/>
            <person name="Courtney L."/>
            <person name="Kruchowski S.S."/>
            <person name="Tomlinson C."/>
            <person name="Strong C."/>
            <person name="Delehaunty K."/>
            <person name="Fronick C."/>
            <person name="Courtney B."/>
            <person name="Rock S.M."/>
            <person name="Belter E."/>
            <person name="Du F."/>
            <person name="Kim K."/>
            <person name="Abbott R.M."/>
            <person name="Cotton M."/>
            <person name="Levy A."/>
            <person name="Marchetto P."/>
            <person name="Ochoa K."/>
            <person name="Jackson S.M."/>
            <person name="Gillam B."/>
            <person name="Chen W."/>
            <person name="Yan L."/>
            <person name="Higginbotham J."/>
            <person name="Cardenas M."/>
            <person name="Waligorski J."/>
            <person name="Applebaum E."/>
            <person name="Phelps L."/>
            <person name="Falcone J."/>
            <person name="Kanchi K."/>
            <person name="Thane T."/>
            <person name="Scimone A."/>
            <person name="Thane N."/>
            <person name="Henke J."/>
            <person name="Wang T."/>
            <person name="Ruppert J."/>
            <person name="Shah N."/>
            <person name="Rotter K."/>
            <person name="Hodges J."/>
            <person name="Ingenthron E."/>
            <person name="Cordes M."/>
            <person name="Kohlberg S."/>
            <person name="Sgro J."/>
            <person name="Delgado B."/>
            <person name="Mead K."/>
            <person name="Chinwalla A."/>
            <person name="Leonard S."/>
            <person name="Crouse K."/>
            <person name="Collura K."/>
            <person name="Kudrna D."/>
            <person name="Currie J."/>
            <person name="He R."/>
            <person name="Angelova A."/>
            <person name="Rajasekar S."/>
            <person name="Mueller T."/>
            <person name="Lomeli R."/>
            <person name="Scara G."/>
            <person name="Ko A."/>
            <person name="Delaney K."/>
            <person name="Wissotski M."/>
            <person name="Lopez G."/>
            <person name="Campos D."/>
            <person name="Braidotti M."/>
            <person name="Ashley E."/>
            <person name="Golser W."/>
            <person name="Kim H."/>
            <person name="Lee S."/>
            <person name="Lin J."/>
            <person name="Dujmic Z."/>
            <person name="Kim W."/>
            <person name="Talag J."/>
            <person name="Zuccolo A."/>
            <person name="Fan C."/>
            <person name="Sebastian A."/>
            <person name="Kramer M."/>
            <person name="Spiegel L."/>
            <person name="Nascimento L."/>
            <person name="Zutavern T."/>
            <person name="Miller B."/>
            <person name="Ambroise C."/>
            <person name="Muller S."/>
            <person name="Spooner W."/>
            <person name="Narechania A."/>
            <person name="Ren L."/>
            <person name="Wei S."/>
            <person name="Kumari S."/>
            <person name="Faga B."/>
            <person name="Levy M.J."/>
            <person name="McMahan L."/>
            <person name="Van Buren P."/>
            <person name="Vaughn M.W."/>
            <person name="Ying K."/>
            <person name="Yeh C.-T."/>
            <person name="Emrich S.J."/>
            <person name="Jia Y."/>
            <person name="Kalyanaraman A."/>
            <person name="Hsia A.-P."/>
            <person name="Barbazuk W.B."/>
            <person name="Baucom R.S."/>
            <person name="Brutnell T.P."/>
            <person name="Carpita N.C."/>
            <person name="Chaparro C."/>
            <person name="Chia J.-M."/>
            <person name="Deragon J.-M."/>
            <person name="Estill J.C."/>
            <person name="Fu Y."/>
            <person name="Jeddeloh J.A."/>
            <person name="Han Y."/>
            <person name="Lee H."/>
            <person name="Li P."/>
            <person name="Lisch D.R."/>
            <person name="Liu S."/>
            <person name="Liu Z."/>
            <person name="Nagel D.H."/>
            <person name="McCann M.C."/>
            <person name="SanMiguel P."/>
            <person name="Myers A.M."/>
            <person name="Nettleton D."/>
            <person name="Nguyen J."/>
            <person name="Penning B.W."/>
            <person name="Ponnala L."/>
            <person name="Schneider K.L."/>
            <person name="Schwartz D.C."/>
            <person name="Sharma A."/>
            <person name="Soderlund C."/>
            <person name="Springer N.M."/>
            <person name="Sun Q."/>
            <person name="Wang H."/>
            <person name="Waterman M."/>
            <person name="Westerman R."/>
            <person name="Wolfgruber T.K."/>
            <person name="Yang L."/>
            <person name="Yu Y."/>
            <person name="Zhang L."/>
            <person name="Zhou S."/>
            <person name="Zhu Q."/>
            <person name="Bennetzen J.L."/>
            <person name="Dawe R.K."/>
            <person name="Jiang J."/>
            <person name="Jiang N."/>
            <person name="Presting G.G."/>
            <person name="Wessler S.R."/>
            <person name="Aluru S."/>
            <person name="Martienssen R.A."/>
            <person name="Clifton S.W."/>
            <person name="McCombie W.R."/>
            <person name="Wing R.A."/>
            <person name="Wilson R.K."/>
        </authorList>
    </citation>
    <scope>NUCLEOTIDE SEQUENCE [LARGE SCALE GENOMIC DNA]</scope>
    <source>
        <strain evidence="2">cv. B73</strain>
    </source>
</reference>
<organism evidence="1 2">
    <name type="scientific">Zea mays</name>
    <name type="common">Maize</name>
    <dbReference type="NCBI Taxonomy" id="4577"/>
    <lineage>
        <taxon>Eukaryota</taxon>
        <taxon>Viridiplantae</taxon>
        <taxon>Streptophyta</taxon>
        <taxon>Embryophyta</taxon>
        <taxon>Tracheophyta</taxon>
        <taxon>Spermatophyta</taxon>
        <taxon>Magnoliopsida</taxon>
        <taxon>Liliopsida</taxon>
        <taxon>Poales</taxon>
        <taxon>Poaceae</taxon>
        <taxon>PACMAD clade</taxon>
        <taxon>Panicoideae</taxon>
        <taxon>Andropogonodae</taxon>
        <taxon>Andropogoneae</taxon>
        <taxon>Tripsacinae</taxon>
        <taxon>Zea</taxon>
    </lineage>
</organism>
<dbReference type="AlphaFoldDB" id="A0A804QVY3"/>
<reference evidence="1" key="3">
    <citation type="submission" date="2021-05" db="UniProtKB">
        <authorList>
            <consortium name="EnsemblPlants"/>
        </authorList>
    </citation>
    <scope>IDENTIFICATION</scope>
    <source>
        <strain evidence="1">cv. B73</strain>
    </source>
</reference>
<keyword evidence="2" id="KW-1185">Reference proteome</keyword>
<dbReference type="Proteomes" id="UP000007305">
    <property type="component" value="Chromosome 8"/>
</dbReference>
<name>A0A804QVY3_MAIZE</name>
<sequence>MFSLQSSPPPSGAAGETLRADAAAPSHLYGARCLHALSTLPQPAGVQDPAAATAPSQRQTSVGSWPLLMNTRYCGSHWILVYRRAPCKHVPLISLIWFPGSCGVILALRRCFS</sequence>
<proteinExistence type="predicted"/>
<reference evidence="1" key="2">
    <citation type="submission" date="2019-07" db="EMBL/GenBank/DDBJ databases">
        <authorList>
            <person name="Seetharam A."/>
            <person name="Woodhouse M."/>
            <person name="Cannon E."/>
        </authorList>
    </citation>
    <scope>NUCLEOTIDE SEQUENCE [LARGE SCALE GENOMIC DNA]</scope>
    <source>
        <strain evidence="1">cv. B73</strain>
    </source>
</reference>
<protein>
    <submittedName>
        <fullName evidence="1">Uncharacterized protein</fullName>
    </submittedName>
</protein>
<dbReference type="Gramene" id="Zm00001eb363400_T002">
    <property type="protein sequence ID" value="Zm00001eb363400_P002"/>
    <property type="gene ID" value="Zm00001eb363400"/>
</dbReference>
<accession>A0A804QVY3</accession>